<comment type="caution">
    <text evidence="1">The sequence shown here is derived from an EMBL/GenBank/DDBJ whole genome shotgun (WGS) entry which is preliminary data.</text>
</comment>
<gene>
    <name evidence="1" type="ORF">HOV93_39120</name>
</gene>
<dbReference type="Proteomes" id="UP000551616">
    <property type="component" value="Unassembled WGS sequence"/>
</dbReference>
<protein>
    <submittedName>
        <fullName evidence="1">Uncharacterized protein</fullName>
    </submittedName>
</protein>
<sequence length="163" mass="18475">MSTKLSSAIRHVAYDSLLLAMSVRYQQTPWSESMGNGLYDPKEVAKAAGLTKLRSLLMFFIDDPKQDDISVKQFEAAGLCQAPTLSRSFVDSVNKYVAHLTHERTSRSVHRPKADDLVRHGEAILRHSVDFFEQCRTNGLQIKGRTIRYLDALEEELTLLNLH</sequence>
<dbReference type="EMBL" id="JABRWO010000011">
    <property type="protein sequence ID" value="MBA2116720.1"/>
    <property type="molecule type" value="Genomic_DNA"/>
</dbReference>
<evidence type="ECO:0000313" key="1">
    <source>
        <dbReference type="EMBL" id="MBA2116720.1"/>
    </source>
</evidence>
<name>A0A7V9A8Q0_9BACT</name>
<evidence type="ECO:0000313" key="2">
    <source>
        <dbReference type="Proteomes" id="UP000551616"/>
    </source>
</evidence>
<accession>A0A7V9A8Q0</accession>
<reference evidence="1 2" key="1">
    <citation type="submission" date="2020-05" db="EMBL/GenBank/DDBJ databases">
        <title>Bremerella alba sp. nov., a novel planctomycete isolated from the surface of the macroalga Fucus spiralis.</title>
        <authorList>
            <person name="Godinho O."/>
            <person name="Botelho R."/>
            <person name="Albuquerque L."/>
            <person name="Wiegand S."/>
            <person name="Da Costa M.S."/>
            <person name="Lobo-Da-Cunha A."/>
            <person name="Jogler C."/>
            <person name="Lage O.M."/>
        </authorList>
    </citation>
    <scope>NUCLEOTIDE SEQUENCE [LARGE SCALE GENOMIC DNA]</scope>
    <source>
        <strain evidence="1 2">FF15</strain>
    </source>
</reference>
<keyword evidence="2" id="KW-1185">Reference proteome</keyword>
<organism evidence="1 2">
    <name type="scientific">Bremerella alba</name>
    <dbReference type="NCBI Taxonomy" id="980252"/>
    <lineage>
        <taxon>Bacteria</taxon>
        <taxon>Pseudomonadati</taxon>
        <taxon>Planctomycetota</taxon>
        <taxon>Planctomycetia</taxon>
        <taxon>Pirellulales</taxon>
        <taxon>Pirellulaceae</taxon>
        <taxon>Bremerella</taxon>
    </lineage>
</organism>
<dbReference type="AlphaFoldDB" id="A0A7V9A8Q0"/>
<dbReference type="RefSeq" id="WP_207398120.1">
    <property type="nucleotide sequence ID" value="NZ_JABRWO010000011.1"/>
</dbReference>
<proteinExistence type="predicted"/>